<dbReference type="EMBL" id="BMUU01000009">
    <property type="protein sequence ID" value="GGY49700.1"/>
    <property type="molecule type" value="Genomic_DNA"/>
</dbReference>
<organism evidence="3 4">
    <name type="scientific">Streptomyces xanthochromogenes</name>
    <dbReference type="NCBI Taxonomy" id="67384"/>
    <lineage>
        <taxon>Bacteria</taxon>
        <taxon>Bacillati</taxon>
        <taxon>Actinomycetota</taxon>
        <taxon>Actinomycetes</taxon>
        <taxon>Kitasatosporales</taxon>
        <taxon>Streptomycetaceae</taxon>
        <taxon>Streptomyces</taxon>
    </lineage>
</organism>
<name>A0ABQ3AH98_9ACTN</name>
<evidence type="ECO:0000256" key="1">
    <source>
        <dbReference type="SAM" id="MobiDB-lite"/>
    </source>
</evidence>
<sequence length="286" mass="32400">MALPAHPADGTSIRNPPQSRGAQGIALRMLMPQQGRTEGDMTLRYIGTTSDDGDCPTLYEVEGTGDILVQGERVTDPEHLVRLRDVKESETFVTVPRELLARFAPRAVPNDPIPFSEVTHMFADFQHTAWRLETRRGYASDRKGEKWQRWQAGEGIADEPFDAWRTNVRKQTDQGKRFERVRLVDVPATEGQRYLLASGLGNVAAGEDIRNLTRSEAGRLGLPDWDFWLFDSRTLVRFVFDDEDNTLGVIVSEDPPEVLAACQARDKAWHYATRTEEFQRQVRSSV</sequence>
<comment type="caution">
    <text evidence="3">The sequence shown here is derived from an EMBL/GenBank/DDBJ whole genome shotgun (WGS) entry which is preliminary data.</text>
</comment>
<feature type="region of interest" description="Disordered" evidence="1">
    <location>
        <begin position="1"/>
        <end position="21"/>
    </location>
</feature>
<dbReference type="InterPro" id="IPR049244">
    <property type="entry name" value="DUF6879"/>
</dbReference>
<keyword evidence="4" id="KW-1185">Reference proteome</keyword>
<dbReference type="Proteomes" id="UP000600946">
    <property type="component" value="Unassembled WGS sequence"/>
</dbReference>
<protein>
    <recommendedName>
        <fullName evidence="2">DUF6879 domain-containing protein</fullName>
    </recommendedName>
</protein>
<accession>A0ABQ3AH98</accession>
<evidence type="ECO:0000313" key="4">
    <source>
        <dbReference type="Proteomes" id="UP000600946"/>
    </source>
</evidence>
<feature type="domain" description="DUF6879" evidence="2">
    <location>
        <begin position="117"/>
        <end position="279"/>
    </location>
</feature>
<gene>
    <name evidence="3" type="ORF">GCM10010326_49910</name>
</gene>
<evidence type="ECO:0000313" key="3">
    <source>
        <dbReference type="EMBL" id="GGY49700.1"/>
    </source>
</evidence>
<evidence type="ECO:0000259" key="2">
    <source>
        <dbReference type="Pfam" id="PF21806"/>
    </source>
</evidence>
<reference evidence="4" key="1">
    <citation type="journal article" date="2019" name="Int. J. Syst. Evol. Microbiol.">
        <title>The Global Catalogue of Microorganisms (GCM) 10K type strain sequencing project: providing services to taxonomists for standard genome sequencing and annotation.</title>
        <authorList>
            <consortium name="The Broad Institute Genomics Platform"/>
            <consortium name="The Broad Institute Genome Sequencing Center for Infectious Disease"/>
            <person name="Wu L."/>
            <person name="Ma J."/>
        </authorList>
    </citation>
    <scope>NUCLEOTIDE SEQUENCE [LARGE SCALE GENOMIC DNA]</scope>
    <source>
        <strain evidence="4">JCM 4594</strain>
    </source>
</reference>
<feature type="compositionally biased region" description="Polar residues" evidence="1">
    <location>
        <begin position="12"/>
        <end position="21"/>
    </location>
</feature>
<dbReference type="Pfam" id="PF21806">
    <property type="entry name" value="DUF6879"/>
    <property type="match status" value="1"/>
</dbReference>
<proteinExistence type="predicted"/>